<dbReference type="Proteomes" id="UP000318478">
    <property type="component" value="Unassembled WGS sequence"/>
</dbReference>
<dbReference type="AlphaFoldDB" id="A0A5C5YTW2"/>
<gene>
    <name evidence="1" type="ORF">Pla123a_08960</name>
</gene>
<dbReference type="Gene3D" id="2.130.10.10">
    <property type="entry name" value="YVTN repeat-like/Quinoprotein amine dehydrogenase"/>
    <property type="match status" value="1"/>
</dbReference>
<protein>
    <recommendedName>
        <fullName evidence="3">SMP-30/Gluconolaconase/LRE-like region</fullName>
    </recommendedName>
</protein>
<evidence type="ECO:0000313" key="1">
    <source>
        <dbReference type="EMBL" id="TWT78107.1"/>
    </source>
</evidence>
<sequence length="310" mass="33811">MIRTTLSLAILLVACPVASGAIMFSPGHYYTVERSSRVITQHSPAGEVVGSIDMGREVRGMAFGPDGLLYMTTVPRTGAGFDVRAVTEDGVVQVSYELRLPYGQDLPYMHGDDGYGTIAVDDKHIYVAGDGELTRFEIGEPDSGKIIYSGSYGTYVYDVKILPDDGLLVAVRDDILELSPSGWVRRSVRSSSLRYSGVVGVEYNPDNSTVYVTQLNGKNLLSVDWEWGYVKESEYFSYAADMFVTSSGDLLVGSRSENPRHYSADLELLGELSTADHMFVTQYPVPEPSCLGPLITAALAFGFGSRQCSR</sequence>
<accession>A0A5C5YTW2</accession>
<organism evidence="1 2">
    <name type="scientific">Posidoniimonas polymericola</name>
    <dbReference type="NCBI Taxonomy" id="2528002"/>
    <lineage>
        <taxon>Bacteria</taxon>
        <taxon>Pseudomonadati</taxon>
        <taxon>Planctomycetota</taxon>
        <taxon>Planctomycetia</taxon>
        <taxon>Pirellulales</taxon>
        <taxon>Lacipirellulaceae</taxon>
        <taxon>Posidoniimonas</taxon>
    </lineage>
</organism>
<dbReference type="SUPFAM" id="SSF75011">
    <property type="entry name" value="3-carboxy-cis,cis-mucoante lactonizing enzyme"/>
    <property type="match status" value="1"/>
</dbReference>
<proteinExistence type="predicted"/>
<dbReference type="RefSeq" id="WP_146584347.1">
    <property type="nucleotide sequence ID" value="NZ_SJPO01000002.1"/>
</dbReference>
<name>A0A5C5YTW2_9BACT</name>
<dbReference type="InterPro" id="IPR015943">
    <property type="entry name" value="WD40/YVTN_repeat-like_dom_sf"/>
</dbReference>
<dbReference type="OrthoDB" id="30052at2"/>
<comment type="caution">
    <text evidence="1">The sequence shown here is derived from an EMBL/GenBank/DDBJ whole genome shotgun (WGS) entry which is preliminary data.</text>
</comment>
<reference evidence="1 2" key="1">
    <citation type="submission" date="2019-02" db="EMBL/GenBank/DDBJ databases">
        <title>Deep-cultivation of Planctomycetes and their phenomic and genomic characterization uncovers novel biology.</title>
        <authorList>
            <person name="Wiegand S."/>
            <person name="Jogler M."/>
            <person name="Boedeker C."/>
            <person name="Pinto D."/>
            <person name="Vollmers J."/>
            <person name="Rivas-Marin E."/>
            <person name="Kohn T."/>
            <person name="Peeters S.H."/>
            <person name="Heuer A."/>
            <person name="Rast P."/>
            <person name="Oberbeckmann S."/>
            <person name="Bunk B."/>
            <person name="Jeske O."/>
            <person name="Meyerdierks A."/>
            <person name="Storesund J.E."/>
            <person name="Kallscheuer N."/>
            <person name="Luecker S."/>
            <person name="Lage O.M."/>
            <person name="Pohl T."/>
            <person name="Merkel B.J."/>
            <person name="Hornburger P."/>
            <person name="Mueller R.-W."/>
            <person name="Bruemmer F."/>
            <person name="Labrenz M."/>
            <person name="Spormann A.M."/>
            <person name="Op Den Camp H."/>
            <person name="Overmann J."/>
            <person name="Amann R."/>
            <person name="Jetten M.S.M."/>
            <person name="Mascher T."/>
            <person name="Medema M.H."/>
            <person name="Devos D.P."/>
            <person name="Kaster A.-K."/>
            <person name="Ovreas L."/>
            <person name="Rohde M."/>
            <person name="Galperin M.Y."/>
            <person name="Jogler C."/>
        </authorList>
    </citation>
    <scope>NUCLEOTIDE SEQUENCE [LARGE SCALE GENOMIC DNA]</scope>
    <source>
        <strain evidence="1 2">Pla123a</strain>
    </source>
</reference>
<evidence type="ECO:0000313" key="2">
    <source>
        <dbReference type="Proteomes" id="UP000318478"/>
    </source>
</evidence>
<evidence type="ECO:0008006" key="3">
    <source>
        <dbReference type="Google" id="ProtNLM"/>
    </source>
</evidence>
<keyword evidence="2" id="KW-1185">Reference proteome</keyword>
<dbReference type="PROSITE" id="PS51257">
    <property type="entry name" value="PROKAR_LIPOPROTEIN"/>
    <property type="match status" value="1"/>
</dbReference>
<dbReference type="EMBL" id="SJPO01000002">
    <property type="protein sequence ID" value="TWT78107.1"/>
    <property type="molecule type" value="Genomic_DNA"/>
</dbReference>